<gene>
    <name evidence="1" type="ORF">METZ01_LOCUS224464</name>
</gene>
<sequence>MDSTLLDQNGWTPDAIDRQLAHVDGNSVRAAYNYAENLEE</sequence>
<evidence type="ECO:0000313" key="1">
    <source>
        <dbReference type="EMBL" id="SVB71610.1"/>
    </source>
</evidence>
<dbReference type="AlphaFoldDB" id="A0A382G8M7"/>
<protein>
    <recommendedName>
        <fullName evidence="2">Integrase</fullName>
    </recommendedName>
</protein>
<proteinExistence type="predicted"/>
<accession>A0A382G8M7</accession>
<dbReference type="EMBL" id="UINC01054198">
    <property type="protein sequence ID" value="SVB71610.1"/>
    <property type="molecule type" value="Genomic_DNA"/>
</dbReference>
<evidence type="ECO:0008006" key="2">
    <source>
        <dbReference type="Google" id="ProtNLM"/>
    </source>
</evidence>
<reference evidence="1" key="1">
    <citation type="submission" date="2018-05" db="EMBL/GenBank/DDBJ databases">
        <authorList>
            <person name="Lanie J.A."/>
            <person name="Ng W.-L."/>
            <person name="Kazmierczak K.M."/>
            <person name="Andrzejewski T.M."/>
            <person name="Davidsen T.M."/>
            <person name="Wayne K.J."/>
            <person name="Tettelin H."/>
            <person name="Glass J.I."/>
            <person name="Rusch D."/>
            <person name="Podicherti R."/>
            <person name="Tsui H.-C.T."/>
            <person name="Winkler M.E."/>
        </authorList>
    </citation>
    <scope>NUCLEOTIDE SEQUENCE</scope>
</reference>
<organism evidence="1">
    <name type="scientific">marine metagenome</name>
    <dbReference type="NCBI Taxonomy" id="408172"/>
    <lineage>
        <taxon>unclassified sequences</taxon>
        <taxon>metagenomes</taxon>
        <taxon>ecological metagenomes</taxon>
    </lineage>
</organism>
<name>A0A382G8M7_9ZZZZ</name>